<dbReference type="PANTHER" id="PTHR21236:SF7">
    <property type="entry name" value="PROTEIN YIPF4"/>
    <property type="match status" value="1"/>
</dbReference>
<dbReference type="OrthoDB" id="411251at2759"/>
<dbReference type="Proteomes" id="UP000270296">
    <property type="component" value="Unassembled WGS sequence"/>
</dbReference>
<reference evidence="11 12" key="2">
    <citation type="submission" date="2018-11" db="EMBL/GenBank/DDBJ databases">
        <authorList>
            <consortium name="Pathogen Informatics"/>
        </authorList>
    </citation>
    <scope>NUCLEOTIDE SEQUENCE [LARGE SCALE GENOMIC DNA]</scope>
</reference>
<dbReference type="PANTHER" id="PTHR21236">
    <property type="entry name" value="GOLGI MEMBRANE PROTEIN YIP1"/>
    <property type="match status" value="1"/>
</dbReference>
<evidence type="ECO:0000256" key="7">
    <source>
        <dbReference type="ARBA" id="ARBA00024188"/>
    </source>
</evidence>
<evidence type="ECO:0000256" key="4">
    <source>
        <dbReference type="ARBA" id="ARBA00022989"/>
    </source>
</evidence>
<comment type="function">
    <text evidence="8">Involved in the maintenance of the Golgi structure.</text>
</comment>
<evidence type="ECO:0000259" key="10">
    <source>
        <dbReference type="Pfam" id="PF04893"/>
    </source>
</evidence>
<evidence type="ECO:0000256" key="2">
    <source>
        <dbReference type="ARBA" id="ARBA00010596"/>
    </source>
</evidence>
<dbReference type="GO" id="GO:0006888">
    <property type="term" value="P:endoplasmic reticulum to Golgi vesicle-mediated transport"/>
    <property type="evidence" value="ECO:0007669"/>
    <property type="project" value="InterPro"/>
</dbReference>
<keyword evidence="3 9" id="KW-0812">Transmembrane</keyword>
<comment type="subcellular location">
    <subcellularLocation>
        <location evidence="1 9">Golgi apparatus membrane</location>
        <topology evidence="1 9">Multi-pass membrane protein</topology>
    </subcellularLocation>
    <subcellularLocation>
        <location evidence="7">Golgi apparatus</location>
        <location evidence="7">cis-Golgi network membrane</location>
    </subcellularLocation>
</comment>
<feature type="transmembrane region" description="Helical" evidence="9">
    <location>
        <begin position="111"/>
        <end position="129"/>
    </location>
</feature>
<comment type="similarity">
    <text evidence="2 9">Belongs to the YIP1 family.</text>
</comment>
<gene>
    <name evidence="11" type="ORF">SBAD_LOCUS1772</name>
</gene>
<evidence type="ECO:0000256" key="8">
    <source>
        <dbReference type="ARBA" id="ARBA00037720"/>
    </source>
</evidence>
<dbReference type="AlphaFoldDB" id="A0A183IDS8"/>
<dbReference type="GO" id="GO:0005802">
    <property type="term" value="C:trans-Golgi network"/>
    <property type="evidence" value="ECO:0007669"/>
    <property type="project" value="TreeGrafter"/>
</dbReference>
<keyword evidence="4 9" id="KW-1133">Transmembrane helix</keyword>
<comment type="caution">
    <text evidence="9">Lacks conserved residue(s) required for the propagation of feature annotation.</text>
</comment>
<keyword evidence="12" id="KW-1185">Reference proteome</keyword>
<dbReference type="GO" id="GO:0000139">
    <property type="term" value="C:Golgi membrane"/>
    <property type="evidence" value="ECO:0007669"/>
    <property type="project" value="UniProtKB-SubCell"/>
</dbReference>
<feature type="domain" description="Yip1" evidence="10">
    <location>
        <begin position="81"/>
        <end position="223"/>
    </location>
</feature>
<dbReference type="Pfam" id="PF04893">
    <property type="entry name" value="Yip1"/>
    <property type="match status" value="1"/>
</dbReference>
<feature type="transmembrane region" description="Helical" evidence="9">
    <location>
        <begin position="89"/>
        <end position="105"/>
    </location>
</feature>
<dbReference type="InterPro" id="IPR006977">
    <property type="entry name" value="Yip1_dom"/>
</dbReference>
<feature type="transmembrane region" description="Helical" evidence="9">
    <location>
        <begin position="141"/>
        <end position="165"/>
    </location>
</feature>
<evidence type="ECO:0000256" key="6">
    <source>
        <dbReference type="ARBA" id="ARBA00023136"/>
    </source>
</evidence>
<accession>A0A183IDS8</accession>
<dbReference type="InterPro" id="IPR045231">
    <property type="entry name" value="Yip1/4-like"/>
</dbReference>
<reference evidence="13" key="1">
    <citation type="submission" date="2016-06" db="UniProtKB">
        <authorList>
            <consortium name="WormBaseParasite"/>
        </authorList>
    </citation>
    <scope>IDENTIFICATION</scope>
</reference>
<dbReference type="EMBL" id="UZAM01006948">
    <property type="protein sequence ID" value="VDO95449.1"/>
    <property type="molecule type" value="Genomic_DNA"/>
</dbReference>
<feature type="transmembrane region" description="Helical" evidence="9">
    <location>
        <begin position="185"/>
        <end position="207"/>
    </location>
</feature>
<evidence type="ECO:0000256" key="5">
    <source>
        <dbReference type="ARBA" id="ARBA00023034"/>
    </source>
</evidence>
<name>A0A183IDS8_9BILA</name>
<evidence type="ECO:0000256" key="9">
    <source>
        <dbReference type="RuleBase" id="RU361264"/>
    </source>
</evidence>
<evidence type="ECO:0000313" key="13">
    <source>
        <dbReference type="WBParaSite" id="SBAD_0000186001-mRNA-1"/>
    </source>
</evidence>
<dbReference type="GO" id="GO:0048280">
    <property type="term" value="P:vesicle fusion with Golgi apparatus"/>
    <property type="evidence" value="ECO:0007669"/>
    <property type="project" value="TreeGrafter"/>
</dbReference>
<protein>
    <recommendedName>
        <fullName evidence="9">Protein YIPF</fullName>
    </recommendedName>
</protein>
<dbReference type="WBParaSite" id="SBAD_0000186001-mRNA-1">
    <property type="protein sequence ID" value="SBAD_0000186001-mRNA-1"/>
    <property type="gene ID" value="SBAD_0000186001"/>
</dbReference>
<evidence type="ECO:0000313" key="12">
    <source>
        <dbReference type="Proteomes" id="UP000270296"/>
    </source>
</evidence>
<keyword evidence="6 9" id="KW-0472">Membrane</keyword>
<proteinExistence type="inferred from homology"/>
<sequence length="229" mass="26235">MAPNMDSPEAFSKWQNDYSVGGGGFAARYLQRKGFGWLLEDEEDNEYQKPLSEELDINFGDIYYKVLCVLFPLRYFRLKLELVREQPDFWGPLFVVLMYALLSLYGQFSVVPWIMTVWFCGSFIVYFLTRVIGGEVSFSQCLGVIGYCILPLVVLIVPLSLVTRFPAISSILKVIINPDIFLCSIFSFLQALGIFWAVYSATVLLFAEEMREKRKLLLYPVPSAVYVIC</sequence>
<organism evidence="13">
    <name type="scientific">Soboliphyme baturini</name>
    <dbReference type="NCBI Taxonomy" id="241478"/>
    <lineage>
        <taxon>Eukaryota</taxon>
        <taxon>Metazoa</taxon>
        <taxon>Ecdysozoa</taxon>
        <taxon>Nematoda</taxon>
        <taxon>Enoplea</taxon>
        <taxon>Dorylaimia</taxon>
        <taxon>Dioctophymatida</taxon>
        <taxon>Dioctophymatoidea</taxon>
        <taxon>Soboliphymatidae</taxon>
        <taxon>Soboliphyme</taxon>
    </lineage>
</organism>
<evidence type="ECO:0000313" key="11">
    <source>
        <dbReference type="EMBL" id="VDO95449.1"/>
    </source>
</evidence>
<keyword evidence="5" id="KW-0333">Golgi apparatus</keyword>
<evidence type="ECO:0000256" key="1">
    <source>
        <dbReference type="ARBA" id="ARBA00004653"/>
    </source>
</evidence>
<evidence type="ECO:0000256" key="3">
    <source>
        <dbReference type="ARBA" id="ARBA00022692"/>
    </source>
</evidence>